<organism evidence="2 3">
    <name type="scientific">Coprinopsis cinerea (strain Okayama-7 / 130 / ATCC MYA-4618 / FGSC 9003)</name>
    <name type="common">Inky cap fungus</name>
    <name type="synonym">Hormographiella aspergillata</name>
    <dbReference type="NCBI Taxonomy" id="240176"/>
    <lineage>
        <taxon>Eukaryota</taxon>
        <taxon>Fungi</taxon>
        <taxon>Dikarya</taxon>
        <taxon>Basidiomycota</taxon>
        <taxon>Agaricomycotina</taxon>
        <taxon>Agaricomycetes</taxon>
        <taxon>Agaricomycetidae</taxon>
        <taxon>Agaricales</taxon>
        <taxon>Agaricineae</taxon>
        <taxon>Psathyrellaceae</taxon>
        <taxon>Coprinopsis</taxon>
    </lineage>
</organism>
<feature type="region of interest" description="Disordered" evidence="1">
    <location>
        <begin position="152"/>
        <end position="190"/>
    </location>
</feature>
<comment type="caution">
    <text evidence="2">The sequence shown here is derived from an EMBL/GenBank/DDBJ whole genome shotgun (WGS) entry which is preliminary data.</text>
</comment>
<dbReference type="RefSeq" id="XP_001838754.1">
    <property type="nucleotide sequence ID" value="XM_001838702.1"/>
</dbReference>
<dbReference type="EMBL" id="AACS02000004">
    <property type="protein sequence ID" value="EAU83069.1"/>
    <property type="molecule type" value="Genomic_DNA"/>
</dbReference>
<dbReference type="KEGG" id="cci:CC1G_12377"/>
<dbReference type="AlphaFoldDB" id="A8P4I4"/>
<keyword evidence="3" id="KW-1185">Reference proteome</keyword>
<protein>
    <recommendedName>
        <fullName evidence="4">F-box domain-containing protein</fullName>
    </recommendedName>
</protein>
<evidence type="ECO:0000256" key="1">
    <source>
        <dbReference type="SAM" id="MobiDB-lite"/>
    </source>
</evidence>
<evidence type="ECO:0000313" key="2">
    <source>
        <dbReference type="EMBL" id="EAU83069.1"/>
    </source>
</evidence>
<evidence type="ECO:0008006" key="4">
    <source>
        <dbReference type="Google" id="ProtNLM"/>
    </source>
</evidence>
<gene>
    <name evidence="2" type="ORF">CC1G_12377</name>
</gene>
<dbReference type="Proteomes" id="UP000001861">
    <property type="component" value="Unassembled WGS sequence"/>
</dbReference>
<dbReference type="GeneID" id="6015346"/>
<dbReference type="InParanoid" id="A8P4I4"/>
<proteinExistence type="predicted"/>
<dbReference type="OrthoDB" id="3156934at2759"/>
<name>A8P4I4_COPC7</name>
<feature type="region of interest" description="Disordered" evidence="1">
    <location>
        <begin position="1"/>
        <end position="22"/>
    </location>
</feature>
<sequence length="669" mass="75234">MSSAQSNTHNESEPHEGAHAPDVDALLSFLRAEMEEREEKPSPLAMLPPEILRKVFLEYKYSCPMMKFDTSLLRVHSMTATKTPTVTTMAFKTLLPFAHHAVLDQSSIDGGQGSFGYPGPCSHGCAESGYCEHGVYDGGDYHENWVHSLPRYASDDNDDDDSSVESNDSGDGGGSSDESDEIYQMPEPKKTNSPAWMNLTHVCRYWRATAIHYPRLWSTIFADNPRWGMEMLDRAKVSPLELLVHPYLKDPIKDRVLSLLTEPARLEYLAIVCGGSDKFARERLEELRSAEAPLLHTLYIHRYSRFYDNPTTIQFEDDILGMGTPRLTTLALYEFEVSWTSPLLSENITTLELSTWGDGRPPPCPEEFFGALERMPNLETLHIRVNLPRIPLRDRPIRATARGMKQPYCLNIWHSLLPAPSGYPAGSLGGPPIEHYAYDNAGAMPSLLIQFTPSYAPHDDESQLIQAGIEDFELSRINTSIARVLKNLDTTKVVAADAQSAAFFGCVDELPSVETLSLTTEHAARHFFKLLLDNKEDPSLLLTYPKLTRLEFRGVFFPRRRRTLFKDFLVHKQALGKPIESLHFSTCPGAERGDKFVKKLKNIVPDIGVDKRWDPHYYFGDWSLANDYKEGPTRCPSKADESGTFNPLDEEGYVVKNCVFAGDVSRDGS</sequence>
<evidence type="ECO:0000313" key="3">
    <source>
        <dbReference type="Proteomes" id="UP000001861"/>
    </source>
</evidence>
<feature type="compositionally biased region" description="Basic and acidic residues" evidence="1">
    <location>
        <begin position="10"/>
        <end position="22"/>
    </location>
</feature>
<dbReference type="VEuPathDB" id="FungiDB:CC1G_12377"/>
<accession>A8P4I4</accession>
<reference evidence="2 3" key="1">
    <citation type="journal article" date="2010" name="Proc. Natl. Acad. Sci. U.S.A.">
        <title>Insights into evolution of multicellular fungi from the assembled chromosomes of the mushroom Coprinopsis cinerea (Coprinus cinereus).</title>
        <authorList>
            <person name="Stajich J.E."/>
            <person name="Wilke S.K."/>
            <person name="Ahren D."/>
            <person name="Au C.H."/>
            <person name="Birren B.W."/>
            <person name="Borodovsky M."/>
            <person name="Burns C."/>
            <person name="Canback B."/>
            <person name="Casselton L.A."/>
            <person name="Cheng C.K."/>
            <person name="Deng J."/>
            <person name="Dietrich F.S."/>
            <person name="Fargo D.C."/>
            <person name="Farman M.L."/>
            <person name="Gathman A.C."/>
            <person name="Goldberg J."/>
            <person name="Guigo R."/>
            <person name="Hoegger P.J."/>
            <person name="Hooker J.B."/>
            <person name="Huggins A."/>
            <person name="James T.Y."/>
            <person name="Kamada T."/>
            <person name="Kilaru S."/>
            <person name="Kodira C."/>
            <person name="Kues U."/>
            <person name="Kupfer D."/>
            <person name="Kwan H.S."/>
            <person name="Lomsadze A."/>
            <person name="Li W."/>
            <person name="Lilly W.W."/>
            <person name="Ma L.J."/>
            <person name="Mackey A.J."/>
            <person name="Manning G."/>
            <person name="Martin F."/>
            <person name="Muraguchi H."/>
            <person name="Natvig D.O."/>
            <person name="Palmerini H."/>
            <person name="Ramesh M.A."/>
            <person name="Rehmeyer C.J."/>
            <person name="Roe B.A."/>
            <person name="Shenoy N."/>
            <person name="Stanke M."/>
            <person name="Ter-Hovhannisyan V."/>
            <person name="Tunlid A."/>
            <person name="Velagapudi R."/>
            <person name="Vision T.J."/>
            <person name="Zeng Q."/>
            <person name="Zolan M.E."/>
            <person name="Pukkila P.J."/>
        </authorList>
    </citation>
    <scope>NUCLEOTIDE SEQUENCE [LARGE SCALE GENOMIC DNA]</scope>
    <source>
        <strain evidence="3">Okayama-7 / 130 / ATCC MYA-4618 / FGSC 9003</strain>
    </source>
</reference>